<evidence type="ECO:0000313" key="1">
    <source>
        <dbReference type="EMBL" id="RAU23778.1"/>
    </source>
</evidence>
<comment type="caution">
    <text evidence="1">The sequence shown here is derived from an EMBL/GenBank/DDBJ whole genome shotgun (WGS) entry which is preliminary data.</text>
</comment>
<dbReference type="AlphaFoldDB" id="A0A364P350"/>
<dbReference type="Proteomes" id="UP000251075">
    <property type="component" value="Unassembled WGS sequence"/>
</dbReference>
<keyword evidence="2" id="KW-1185">Reference proteome</keyword>
<organism evidence="1 2">
    <name type="scientific">Paramagnetospirillum kuznetsovii</name>
    <dbReference type="NCBI Taxonomy" id="2053833"/>
    <lineage>
        <taxon>Bacteria</taxon>
        <taxon>Pseudomonadati</taxon>
        <taxon>Pseudomonadota</taxon>
        <taxon>Alphaproteobacteria</taxon>
        <taxon>Rhodospirillales</taxon>
        <taxon>Magnetospirillaceae</taxon>
        <taxon>Paramagnetospirillum</taxon>
    </lineage>
</organism>
<gene>
    <name evidence="1" type="ORF">CU669_01420</name>
</gene>
<name>A0A364P350_9PROT</name>
<accession>A0A364P350</accession>
<evidence type="ECO:0000313" key="2">
    <source>
        <dbReference type="Proteomes" id="UP000251075"/>
    </source>
</evidence>
<dbReference type="EMBL" id="PGTO01000001">
    <property type="protein sequence ID" value="RAU23778.1"/>
    <property type="molecule type" value="Genomic_DNA"/>
</dbReference>
<protein>
    <submittedName>
        <fullName evidence="1">Uncharacterized protein</fullName>
    </submittedName>
</protein>
<proteinExistence type="predicted"/>
<reference evidence="1 2" key="1">
    <citation type="submission" date="2017-11" db="EMBL/GenBank/DDBJ databases">
        <title>Draft genome sequence of magnetotactic bacterium Magnetospirillum kuznetsovii LBB-42.</title>
        <authorList>
            <person name="Grouzdev D.S."/>
            <person name="Rysina M.S."/>
            <person name="Baslerov R.V."/>
            <person name="Koziaeva V."/>
        </authorList>
    </citation>
    <scope>NUCLEOTIDE SEQUENCE [LARGE SCALE GENOMIC DNA]</scope>
    <source>
        <strain evidence="1 2">LBB-42</strain>
    </source>
</reference>
<sequence length="67" mass="7560">MRDVARRAVIHAANMMNVNPRSLFADNAEPPLDEVMGDPMVRDLMARDGVAEDSLRVLIDSVRIRLR</sequence>